<accession>A0A913ZPE3</accession>
<protein>
    <submittedName>
        <fullName evidence="1">Uncharacterized protein</fullName>
    </submittedName>
</protein>
<dbReference type="GeneID" id="119726057"/>
<dbReference type="AlphaFoldDB" id="A0A913ZPE3"/>
<dbReference type="InterPro" id="IPR006553">
    <property type="entry name" value="Leu-rich_rpt_Cys-con_subtyp"/>
</dbReference>
<dbReference type="OMA" id="QNADIEH"/>
<dbReference type="InterPro" id="IPR032675">
    <property type="entry name" value="LRR_dom_sf"/>
</dbReference>
<dbReference type="RefSeq" id="XP_038053602.1">
    <property type="nucleotide sequence ID" value="XM_038197674.1"/>
</dbReference>
<name>A0A913ZPE3_PATMI</name>
<dbReference type="PANTHER" id="PTHR24109">
    <property type="entry name" value="LEUCINE-RICH REPEAT-CONTAINING PROTEIN 31"/>
    <property type="match status" value="1"/>
</dbReference>
<sequence length="1051" mass="112740">MKDLIILHFDDCALTGSNADTLLSSFRNGGNLIKLSLGMNDFCGSAKDWAVHLQGMKHLMKLSLNGCCLDPRDVVDIALSTGELPNLAKLNLSENKGLGENALTWAASLQSMIHLKSLDLSECGINKQDIPHITSSVGEMPNLADLDLSDNKELGGNAVTWAASLQSMIHLKKLDMSNCSINSRDMKYITESVSRMRNIVDCDFSSYPGVWRVQSLGNGIELSIKMFSLTGRDMADVLQSFNNRSDLVRLTIDGICGLGGSASIWTPPFQNLTELKKVELSDCSLQNADIEHIAAALGQVPNLADLNLSKNSNLGGNAGIWAASLQRMMHLKSLGLSECGVNGQDLLHIASSVGEMPNLADLNLSKNLNLGGNAGVWAASLQRMMHLKSLGLSECDINEHDIPHIASSVGEMPNLTDLVLSSNMGLGGNAEKWAASLQSMIHLMGLHMSLCSFNSCDLKYIAESVSRMRNIVDCDFSSYPGVWRVQSLGNGIALSIKKFSLTGKDMADVLQSFNNRSDLVRMTIDGICGLGGSASIWTPLLQNLTELKKVELSDCSLQNADIEHIAAALGQVPNLAVLNLSKNSNLGGNAGIWAASLQRMMHLKSLGLSECGVNGQDLLHIASSVREMPNLADLNLSKNSNLGGNAGIWAASLQRMMHLKSLGLSECGVNGQDLLHIASSVGEMPNLAVLNLSKISNLGGNAGIWVASLQRMMHLKSLGLSECGVNGQDLLQIASSVGEMPNLTDLVLSSNMGLGGNAEKWAASLQSMIHLKRLDMSLCSINSRDLKYIAELVSRMRNIVDCDFSSYPGVWRVQSLGNGIELSIKKFSLTGKDMADVLQSFNNRSDLVRMTIDGICGLGGSASIWTPLLQNLTELKKVELSDCSLQNADIEHIAAALGQIPNLADLNLSKNSNLGGNAGIWAASLQRMMHLKSLDLSKCDINEQDIPHIASSVGEMPNLADLNLPKNSNLGGNAGIWAASLQRMMHLKSLDLSKCDINEQDIPHIASSVGEMPILADLNLSGNKGLGGNAETWAACLQKMIHLKSLALRGL</sequence>
<dbReference type="EnsemblMetazoa" id="XM_038197674.1">
    <property type="protein sequence ID" value="XP_038053602.1"/>
    <property type="gene ID" value="LOC119726057"/>
</dbReference>
<dbReference type="InterPro" id="IPR001611">
    <property type="entry name" value="Leu-rich_rpt"/>
</dbReference>
<dbReference type="InterPro" id="IPR042419">
    <property type="entry name" value="LRC31"/>
</dbReference>
<dbReference type="Gene3D" id="3.80.10.10">
    <property type="entry name" value="Ribonuclease Inhibitor"/>
    <property type="match status" value="5"/>
</dbReference>
<dbReference type="PANTHER" id="PTHR24109:SF3">
    <property type="entry name" value="LEUCINE-RICH REPEAT-CONTAINING PROTEIN 31"/>
    <property type="match status" value="1"/>
</dbReference>
<dbReference type="Proteomes" id="UP000887568">
    <property type="component" value="Unplaced"/>
</dbReference>
<reference evidence="1" key="1">
    <citation type="submission" date="2022-11" db="UniProtKB">
        <authorList>
            <consortium name="EnsemblMetazoa"/>
        </authorList>
    </citation>
    <scope>IDENTIFICATION</scope>
</reference>
<proteinExistence type="predicted"/>
<dbReference type="SUPFAM" id="SSF52047">
    <property type="entry name" value="RNI-like"/>
    <property type="match status" value="4"/>
</dbReference>
<organism evidence="1 2">
    <name type="scientific">Patiria miniata</name>
    <name type="common">Bat star</name>
    <name type="synonym">Asterina miniata</name>
    <dbReference type="NCBI Taxonomy" id="46514"/>
    <lineage>
        <taxon>Eukaryota</taxon>
        <taxon>Metazoa</taxon>
        <taxon>Echinodermata</taxon>
        <taxon>Eleutherozoa</taxon>
        <taxon>Asterozoa</taxon>
        <taxon>Asteroidea</taxon>
        <taxon>Valvatacea</taxon>
        <taxon>Valvatida</taxon>
        <taxon>Asterinidae</taxon>
        <taxon>Patiria</taxon>
    </lineage>
</organism>
<dbReference type="Pfam" id="PF13516">
    <property type="entry name" value="LRR_6"/>
    <property type="match status" value="4"/>
</dbReference>
<dbReference type="SMART" id="SM00368">
    <property type="entry name" value="LRR_RI"/>
    <property type="match status" value="12"/>
</dbReference>
<dbReference type="SMART" id="SM00367">
    <property type="entry name" value="LRR_CC"/>
    <property type="match status" value="16"/>
</dbReference>
<keyword evidence="2" id="KW-1185">Reference proteome</keyword>
<evidence type="ECO:0000313" key="2">
    <source>
        <dbReference type="Proteomes" id="UP000887568"/>
    </source>
</evidence>
<evidence type="ECO:0000313" key="1">
    <source>
        <dbReference type="EnsemblMetazoa" id="XP_038053602.1"/>
    </source>
</evidence>
<dbReference type="OrthoDB" id="120976at2759"/>